<organism evidence="2 3">
    <name type="scientific">Ascodesmis nigricans</name>
    <dbReference type="NCBI Taxonomy" id="341454"/>
    <lineage>
        <taxon>Eukaryota</taxon>
        <taxon>Fungi</taxon>
        <taxon>Dikarya</taxon>
        <taxon>Ascomycota</taxon>
        <taxon>Pezizomycotina</taxon>
        <taxon>Pezizomycetes</taxon>
        <taxon>Pezizales</taxon>
        <taxon>Ascodesmidaceae</taxon>
        <taxon>Ascodesmis</taxon>
    </lineage>
</organism>
<feature type="region of interest" description="Disordered" evidence="1">
    <location>
        <begin position="1"/>
        <end position="55"/>
    </location>
</feature>
<dbReference type="AlphaFoldDB" id="A0A4S2MZS5"/>
<keyword evidence="3" id="KW-1185">Reference proteome</keyword>
<evidence type="ECO:0000256" key="1">
    <source>
        <dbReference type="SAM" id="MobiDB-lite"/>
    </source>
</evidence>
<proteinExistence type="predicted"/>
<evidence type="ECO:0000313" key="2">
    <source>
        <dbReference type="EMBL" id="TGZ82290.1"/>
    </source>
</evidence>
<feature type="compositionally biased region" description="Basic residues" evidence="1">
    <location>
        <begin position="1"/>
        <end position="38"/>
    </location>
</feature>
<sequence length="137" mass="16056">MPRQSRRRQRRGRRGRRRRRIEPRPPRARPHHHNHPHFSHYGLPPNPHLPLSPRSPLPRQPLLLPLGFLRLRLQFRPRTLRQIPFLHLVLLLHVPLHIRRALVLYFDDIHVFTGVGDRDAGTDEDDTRGAAADGVDG</sequence>
<feature type="compositionally biased region" description="Pro residues" evidence="1">
    <location>
        <begin position="44"/>
        <end position="55"/>
    </location>
</feature>
<accession>A0A4S2MZS5</accession>
<gene>
    <name evidence="2" type="ORF">EX30DRAFT_340168</name>
</gene>
<feature type="region of interest" description="Disordered" evidence="1">
    <location>
        <begin position="117"/>
        <end position="137"/>
    </location>
</feature>
<evidence type="ECO:0000313" key="3">
    <source>
        <dbReference type="Proteomes" id="UP000298138"/>
    </source>
</evidence>
<name>A0A4S2MZS5_9PEZI</name>
<reference evidence="2 3" key="1">
    <citation type="submission" date="2019-04" db="EMBL/GenBank/DDBJ databases">
        <title>Comparative genomics and transcriptomics to analyze fruiting body development in filamentous ascomycetes.</title>
        <authorList>
            <consortium name="DOE Joint Genome Institute"/>
            <person name="Lutkenhaus R."/>
            <person name="Traeger S."/>
            <person name="Breuer J."/>
            <person name="Kuo A."/>
            <person name="Lipzen A."/>
            <person name="Pangilinan J."/>
            <person name="Dilworth D."/>
            <person name="Sandor L."/>
            <person name="Poggeler S."/>
            <person name="Barry K."/>
            <person name="Grigoriev I.V."/>
            <person name="Nowrousian M."/>
        </authorList>
    </citation>
    <scope>NUCLEOTIDE SEQUENCE [LARGE SCALE GENOMIC DNA]</scope>
    <source>
        <strain evidence="2 3">CBS 389.68</strain>
    </source>
</reference>
<dbReference type="EMBL" id="ML220116">
    <property type="protein sequence ID" value="TGZ82290.1"/>
    <property type="molecule type" value="Genomic_DNA"/>
</dbReference>
<protein>
    <submittedName>
        <fullName evidence="2">Uncharacterized protein</fullName>
    </submittedName>
</protein>
<dbReference type="InParanoid" id="A0A4S2MZS5"/>
<dbReference type="Proteomes" id="UP000298138">
    <property type="component" value="Unassembled WGS sequence"/>
</dbReference>